<dbReference type="PANTHER" id="PTHR30329:SF20">
    <property type="entry name" value="EXPORTED PROTEIN"/>
    <property type="match status" value="1"/>
</dbReference>
<comment type="subcellular location">
    <subcellularLocation>
        <location evidence="1">Cell membrane</location>
        <topology evidence="1">Single-pass membrane protein</topology>
    </subcellularLocation>
</comment>
<gene>
    <name evidence="11" type="primary">motD</name>
    <name evidence="11" type="ORF">FW784_09920</name>
</gene>
<evidence type="ECO:0000313" key="11">
    <source>
        <dbReference type="EMBL" id="TZF88411.1"/>
    </source>
</evidence>
<dbReference type="InterPro" id="IPR036737">
    <property type="entry name" value="OmpA-like_sf"/>
</dbReference>
<organism evidence="11 12">
    <name type="scientific">Cognatilysobacter lacus</name>
    <dbReference type="NCBI Taxonomy" id="1643323"/>
    <lineage>
        <taxon>Bacteria</taxon>
        <taxon>Pseudomonadati</taxon>
        <taxon>Pseudomonadota</taxon>
        <taxon>Gammaproteobacteria</taxon>
        <taxon>Lysobacterales</taxon>
        <taxon>Lysobacteraceae</taxon>
        <taxon>Cognatilysobacter</taxon>
    </lineage>
</organism>
<keyword evidence="6 7" id="KW-0472">Membrane</keyword>
<comment type="similarity">
    <text evidence="2">Belongs to the MotB family.</text>
</comment>
<sequence>MARRHVHEEHMNHEAWAIPYGDLVTLLLAFFVVMYAVSSVNAGKYRAVADSLSTAFGGAPRSVTAVQLGHVQQGSADLRVPSLAMARAAAPGRALPLQAPRLRADLADTPAARAARAHAVHQQLQGIGDRIGDALSGLVQQKLVRLRQGSDYLEVEIQSDLLFPSGSASPSALAVDTVQKLASVLRDAPNAIRVEGYTDDQPIASPSFPSNWELSAARAASVLHVMLQAGVAPSRLSMTGYGEFQPVAANDTPQGRNANRRVMLVILPAGEGTDSVRRDERLAATQPAATPRSAG</sequence>
<keyword evidence="5 9" id="KW-1133">Transmembrane helix</keyword>
<name>A0A5D8Z0Z3_9GAMM</name>
<accession>A0A5D8Z0Z3</accession>
<dbReference type="PANTHER" id="PTHR30329">
    <property type="entry name" value="STATOR ELEMENT OF FLAGELLAR MOTOR COMPLEX"/>
    <property type="match status" value="1"/>
</dbReference>
<dbReference type="Pfam" id="PF13677">
    <property type="entry name" value="MotB_plug"/>
    <property type="match status" value="1"/>
</dbReference>
<dbReference type="NCBIfam" id="NF006541">
    <property type="entry name" value="PRK09038.1"/>
    <property type="match status" value="1"/>
</dbReference>
<dbReference type="EMBL" id="VTRV01000108">
    <property type="protein sequence ID" value="TZF88411.1"/>
    <property type="molecule type" value="Genomic_DNA"/>
</dbReference>
<dbReference type="CDD" id="cd07185">
    <property type="entry name" value="OmpA_C-like"/>
    <property type="match status" value="1"/>
</dbReference>
<dbReference type="InterPro" id="IPR025713">
    <property type="entry name" value="MotB-like_N_dom"/>
</dbReference>
<dbReference type="InterPro" id="IPR050330">
    <property type="entry name" value="Bact_OuterMem_StrucFunc"/>
</dbReference>
<evidence type="ECO:0000256" key="2">
    <source>
        <dbReference type="ARBA" id="ARBA00008914"/>
    </source>
</evidence>
<keyword evidence="11" id="KW-0969">Cilium</keyword>
<evidence type="ECO:0000256" key="1">
    <source>
        <dbReference type="ARBA" id="ARBA00004162"/>
    </source>
</evidence>
<dbReference type="Pfam" id="PF00691">
    <property type="entry name" value="OmpA"/>
    <property type="match status" value="1"/>
</dbReference>
<evidence type="ECO:0000256" key="4">
    <source>
        <dbReference type="ARBA" id="ARBA00022692"/>
    </source>
</evidence>
<comment type="caution">
    <text evidence="11">The sequence shown here is derived from an EMBL/GenBank/DDBJ whole genome shotgun (WGS) entry which is preliminary data.</text>
</comment>
<evidence type="ECO:0000256" key="7">
    <source>
        <dbReference type="PROSITE-ProRule" id="PRU00473"/>
    </source>
</evidence>
<keyword evidence="11" id="KW-0282">Flagellum</keyword>
<evidence type="ECO:0000256" key="6">
    <source>
        <dbReference type="ARBA" id="ARBA00023136"/>
    </source>
</evidence>
<keyword evidence="3" id="KW-1003">Cell membrane</keyword>
<proteinExistence type="inferred from homology"/>
<keyword evidence="11" id="KW-0966">Cell projection</keyword>
<keyword evidence="4 9" id="KW-0812">Transmembrane</keyword>
<keyword evidence="12" id="KW-1185">Reference proteome</keyword>
<reference evidence="11 12" key="1">
    <citation type="submission" date="2019-08" db="EMBL/GenBank/DDBJ databases">
        <title>Draft genome sequence of Lysobacter sp. UKS-15.</title>
        <authorList>
            <person name="Im W.-T."/>
        </authorList>
    </citation>
    <scope>NUCLEOTIDE SEQUENCE [LARGE SCALE GENOMIC DNA]</scope>
    <source>
        <strain evidence="11 12">UKS-15</strain>
    </source>
</reference>
<feature type="region of interest" description="Disordered" evidence="8">
    <location>
        <begin position="276"/>
        <end position="295"/>
    </location>
</feature>
<dbReference type="AlphaFoldDB" id="A0A5D8Z0Z3"/>
<dbReference type="InterPro" id="IPR006665">
    <property type="entry name" value="OmpA-like"/>
</dbReference>
<evidence type="ECO:0000313" key="12">
    <source>
        <dbReference type="Proteomes" id="UP000323164"/>
    </source>
</evidence>
<protein>
    <submittedName>
        <fullName evidence="11">Flagellar motor protein MotD</fullName>
    </submittedName>
</protein>
<feature type="transmembrane region" description="Helical" evidence="9">
    <location>
        <begin position="17"/>
        <end position="37"/>
    </location>
</feature>
<dbReference type="OrthoDB" id="9815217at2"/>
<dbReference type="Proteomes" id="UP000323164">
    <property type="component" value="Unassembled WGS sequence"/>
</dbReference>
<dbReference type="RefSeq" id="WP_149353187.1">
    <property type="nucleotide sequence ID" value="NZ_VTRV01000108.1"/>
</dbReference>
<dbReference type="Gene3D" id="3.30.1330.60">
    <property type="entry name" value="OmpA-like domain"/>
    <property type="match status" value="1"/>
</dbReference>
<dbReference type="PROSITE" id="PS51123">
    <property type="entry name" value="OMPA_2"/>
    <property type="match status" value="1"/>
</dbReference>
<evidence type="ECO:0000256" key="3">
    <source>
        <dbReference type="ARBA" id="ARBA00022475"/>
    </source>
</evidence>
<feature type="domain" description="OmpA-like" evidence="10">
    <location>
        <begin position="150"/>
        <end position="270"/>
    </location>
</feature>
<evidence type="ECO:0000256" key="8">
    <source>
        <dbReference type="SAM" id="MobiDB-lite"/>
    </source>
</evidence>
<dbReference type="GO" id="GO:0005886">
    <property type="term" value="C:plasma membrane"/>
    <property type="evidence" value="ECO:0007669"/>
    <property type="project" value="UniProtKB-SubCell"/>
</dbReference>
<dbReference type="SUPFAM" id="SSF103088">
    <property type="entry name" value="OmpA-like"/>
    <property type="match status" value="1"/>
</dbReference>
<evidence type="ECO:0000256" key="9">
    <source>
        <dbReference type="SAM" id="Phobius"/>
    </source>
</evidence>
<evidence type="ECO:0000259" key="10">
    <source>
        <dbReference type="PROSITE" id="PS51123"/>
    </source>
</evidence>
<evidence type="ECO:0000256" key="5">
    <source>
        <dbReference type="ARBA" id="ARBA00022989"/>
    </source>
</evidence>